<reference evidence="3 4" key="1">
    <citation type="submission" date="2023-09" db="EMBL/GenBank/DDBJ databases">
        <authorList>
            <person name="Rey-Velasco X."/>
        </authorList>
    </citation>
    <scope>NUCLEOTIDE SEQUENCE [LARGE SCALE GENOMIC DNA]</scope>
    <source>
        <strain evidence="3 4">F117</strain>
    </source>
</reference>
<feature type="compositionally biased region" description="Acidic residues" evidence="1">
    <location>
        <begin position="166"/>
        <end position="178"/>
    </location>
</feature>
<gene>
    <name evidence="3" type="ORF">RM539_01100</name>
</gene>
<sequence length="192" mass="21994">MKNIILIILLICLFSCREKQANQTVSKVDTTAFGLEIAVTNQQVQLQPGAREYASQWIEYITAQNEIQKFQDASLRDVMENSAPLAEIMESLQTSLPDSLRTNAVEARLSVLTTKSKLLKYAASKRDPNPEEIREISEEIPTEFNNLKIQLNEIFLKTLEDFEKELDEMEEENFDQENDSVPAIPQQNEIQQ</sequence>
<feature type="region of interest" description="Disordered" evidence="1">
    <location>
        <begin position="166"/>
        <end position="192"/>
    </location>
</feature>
<feature type="signal peptide" evidence="2">
    <location>
        <begin position="1"/>
        <end position="21"/>
    </location>
</feature>
<feature type="chain" id="PRO_5046983285" description="Lipoprotein" evidence="2">
    <location>
        <begin position="22"/>
        <end position="192"/>
    </location>
</feature>
<proteinExistence type="predicted"/>
<comment type="caution">
    <text evidence="3">The sequence shown here is derived from an EMBL/GenBank/DDBJ whole genome shotgun (WGS) entry which is preliminary data.</text>
</comment>
<dbReference type="Proteomes" id="UP001262582">
    <property type="component" value="Unassembled WGS sequence"/>
</dbReference>
<evidence type="ECO:0000313" key="3">
    <source>
        <dbReference type="EMBL" id="MDT0675178.1"/>
    </source>
</evidence>
<evidence type="ECO:0000313" key="4">
    <source>
        <dbReference type="Proteomes" id="UP001262582"/>
    </source>
</evidence>
<keyword evidence="2" id="KW-0732">Signal</keyword>
<name>A0ABU3D0V6_9FLAO</name>
<evidence type="ECO:0000256" key="2">
    <source>
        <dbReference type="SAM" id="SignalP"/>
    </source>
</evidence>
<keyword evidence="4" id="KW-1185">Reference proteome</keyword>
<evidence type="ECO:0008006" key="5">
    <source>
        <dbReference type="Google" id="ProtNLM"/>
    </source>
</evidence>
<organism evidence="3 4">
    <name type="scientific">Autumnicola musiva</name>
    <dbReference type="NCBI Taxonomy" id="3075589"/>
    <lineage>
        <taxon>Bacteria</taxon>
        <taxon>Pseudomonadati</taxon>
        <taxon>Bacteroidota</taxon>
        <taxon>Flavobacteriia</taxon>
        <taxon>Flavobacteriales</taxon>
        <taxon>Flavobacteriaceae</taxon>
        <taxon>Autumnicola</taxon>
    </lineage>
</organism>
<dbReference type="EMBL" id="JAVRHK010000001">
    <property type="protein sequence ID" value="MDT0675178.1"/>
    <property type="molecule type" value="Genomic_DNA"/>
</dbReference>
<protein>
    <recommendedName>
        <fullName evidence="5">Lipoprotein</fullName>
    </recommendedName>
</protein>
<evidence type="ECO:0000256" key="1">
    <source>
        <dbReference type="SAM" id="MobiDB-lite"/>
    </source>
</evidence>
<accession>A0ABU3D0V6</accession>
<dbReference type="RefSeq" id="WP_311501623.1">
    <property type="nucleotide sequence ID" value="NZ_JAVRHK010000001.1"/>
</dbReference>